<dbReference type="PRINTS" id="PR00385">
    <property type="entry name" value="P450"/>
</dbReference>
<dbReference type="GO" id="GO:0004497">
    <property type="term" value="F:monooxygenase activity"/>
    <property type="evidence" value="ECO:0007669"/>
    <property type="project" value="UniProtKB-KW"/>
</dbReference>
<keyword evidence="9" id="KW-1185">Reference proteome</keyword>
<comment type="similarity">
    <text evidence="1 6">Belongs to the cytochrome P450 family.</text>
</comment>
<proteinExistence type="inferred from homology"/>
<comment type="cofactor">
    <cofactor evidence="5">
        <name>heme</name>
        <dbReference type="ChEBI" id="CHEBI:30413"/>
    </cofactor>
</comment>
<evidence type="ECO:0000256" key="4">
    <source>
        <dbReference type="ARBA" id="ARBA00023004"/>
    </source>
</evidence>
<evidence type="ECO:0000256" key="1">
    <source>
        <dbReference type="ARBA" id="ARBA00010617"/>
    </source>
</evidence>
<keyword evidence="2 5" id="KW-0479">Metal-binding</keyword>
<dbReference type="InParanoid" id="W2S8H0"/>
<protein>
    <recommendedName>
        <fullName evidence="10">Cytochrome P450</fullName>
    </recommendedName>
</protein>
<dbReference type="GeneID" id="19977862"/>
<dbReference type="InterPro" id="IPR036396">
    <property type="entry name" value="Cyt_P450_sf"/>
</dbReference>
<evidence type="ECO:0000313" key="9">
    <source>
        <dbReference type="Proteomes" id="UP000030752"/>
    </source>
</evidence>
<dbReference type="GO" id="GO:0006629">
    <property type="term" value="P:lipid metabolic process"/>
    <property type="evidence" value="ECO:0007669"/>
    <property type="project" value="UniProtKB-ARBA"/>
</dbReference>
<dbReference type="HOGENOM" id="CLU_001570_27_2_1"/>
<dbReference type="OrthoDB" id="10029320at2759"/>
<dbReference type="eggNOG" id="KOG0157">
    <property type="taxonomic scope" value="Eukaryota"/>
</dbReference>
<dbReference type="PRINTS" id="PR00463">
    <property type="entry name" value="EP450I"/>
</dbReference>
<keyword evidence="6" id="KW-0503">Monooxygenase</keyword>
<accession>W2S8H0</accession>
<dbReference type="GO" id="GO:0020037">
    <property type="term" value="F:heme binding"/>
    <property type="evidence" value="ECO:0007669"/>
    <property type="project" value="InterPro"/>
</dbReference>
<dbReference type="VEuPathDB" id="FungiDB:HMPREF1541_10523"/>
<dbReference type="GO" id="GO:0016705">
    <property type="term" value="F:oxidoreductase activity, acting on paired donors, with incorporation or reduction of molecular oxygen"/>
    <property type="evidence" value="ECO:0007669"/>
    <property type="project" value="InterPro"/>
</dbReference>
<evidence type="ECO:0000256" key="6">
    <source>
        <dbReference type="RuleBase" id="RU000461"/>
    </source>
</evidence>
<dbReference type="GO" id="GO:0005506">
    <property type="term" value="F:iron ion binding"/>
    <property type="evidence" value="ECO:0007669"/>
    <property type="project" value="InterPro"/>
</dbReference>
<dbReference type="RefSeq" id="XP_008713416.1">
    <property type="nucleotide sequence ID" value="XM_008715194.1"/>
</dbReference>
<evidence type="ECO:0000256" key="2">
    <source>
        <dbReference type="ARBA" id="ARBA00022723"/>
    </source>
</evidence>
<dbReference type="SUPFAM" id="SSF48264">
    <property type="entry name" value="Cytochrome P450"/>
    <property type="match status" value="1"/>
</dbReference>
<evidence type="ECO:0000256" key="7">
    <source>
        <dbReference type="SAM" id="MobiDB-lite"/>
    </source>
</evidence>
<gene>
    <name evidence="8" type="ORF">HMPREF1541_10523</name>
</gene>
<keyword evidence="4 5" id="KW-0408">Iron</keyword>
<keyword evidence="5 6" id="KW-0349">Heme</keyword>
<dbReference type="EMBL" id="KB822715">
    <property type="protein sequence ID" value="ETN44343.1"/>
    <property type="molecule type" value="Genomic_DNA"/>
</dbReference>
<dbReference type="Pfam" id="PF00067">
    <property type="entry name" value="p450"/>
    <property type="match status" value="1"/>
</dbReference>
<dbReference type="InterPro" id="IPR002401">
    <property type="entry name" value="Cyt_P450_E_grp-I"/>
</dbReference>
<feature type="binding site" description="axial binding residue" evidence="5">
    <location>
        <position position="418"/>
    </location>
    <ligand>
        <name>heme</name>
        <dbReference type="ChEBI" id="CHEBI:30413"/>
    </ligand>
    <ligandPart>
        <name>Fe</name>
        <dbReference type="ChEBI" id="CHEBI:18248"/>
    </ligandPart>
</feature>
<dbReference type="PANTHER" id="PTHR24296">
    <property type="entry name" value="CYTOCHROME P450"/>
    <property type="match status" value="1"/>
</dbReference>
<dbReference type="AlphaFoldDB" id="W2S8H0"/>
<dbReference type="PROSITE" id="PS00086">
    <property type="entry name" value="CYTOCHROME_P450"/>
    <property type="match status" value="1"/>
</dbReference>
<dbReference type="STRING" id="1220924.W2S8H0"/>
<evidence type="ECO:0000256" key="5">
    <source>
        <dbReference type="PIRSR" id="PIRSR602401-1"/>
    </source>
</evidence>
<organism evidence="8 9">
    <name type="scientific">Cyphellophora europaea (strain CBS 101466)</name>
    <name type="common">Phialophora europaea</name>
    <dbReference type="NCBI Taxonomy" id="1220924"/>
    <lineage>
        <taxon>Eukaryota</taxon>
        <taxon>Fungi</taxon>
        <taxon>Dikarya</taxon>
        <taxon>Ascomycota</taxon>
        <taxon>Pezizomycotina</taxon>
        <taxon>Eurotiomycetes</taxon>
        <taxon>Chaetothyriomycetidae</taxon>
        <taxon>Chaetothyriales</taxon>
        <taxon>Cyphellophoraceae</taxon>
        <taxon>Cyphellophora</taxon>
    </lineage>
</organism>
<sequence>MGRLSHTLPLLGNAIRFLQPRHVLFSWFVDQQARYGDGTYEISVPSLPPGVVISSPANLEFVLKNETLVTKGDFFRSRAWDLFGHGIINATGPVWRAQRKAGLRFFSGTTLEALVDDVLPELYHDVENTLLAAFQSGETLDLQRVFHDLTTSIMGLMAYDMHITSAHPFSQAFNHASAHIASRFQNPLYPLTELFSGGPFRRAVREVKRFGLSIVTTAKKRRGHEAFASLLEGTETPHFGTLIDSLIESLDSDPTLVADAAMNFLSAGRDTTAESLTWTFYALLRHPAALARLESEIRAAFPPNNTKEEVAPITMAGLQPAHIPYVMAVFYEALRLYPPVPIEIQQAAEPLTLPDGTHLPRGAVLVWCIWALNRSHKLYGPDPEAFRPERWLDDATGRFVPPRDNWVFPVFNGGPRACLGRKMAEVLACWVLVRVVSEWQFREVGMQREDGDGLRERVSGLSLTLPMEGGLPVKVMRQRRRKGGGGVEANLERSATGNE</sequence>
<evidence type="ECO:0000256" key="3">
    <source>
        <dbReference type="ARBA" id="ARBA00023002"/>
    </source>
</evidence>
<dbReference type="InterPro" id="IPR001128">
    <property type="entry name" value="Cyt_P450"/>
</dbReference>
<evidence type="ECO:0000313" key="8">
    <source>
        <dbReference type="EMBL" id="ETN44343.1"/>
    </source>
</evidence>
<name>W2S8H0_CYPE1</name>
<dbReference type="Gene3D" id="1.10.630.10">
    <property type="entry name" value="Cytochrome P450"/>
    <property type="match status" value="1"/>
</dbReference>
<evidence type="ECO:0008006" key="10">
    <source>
        <dbReference type="Google" id="ProtNLM"/>
    </source>
</evidence>
<reference evidence="8 9" key="1">
    <citation type="submission" date="2013-03" db="EMBL/GenBank/DDBJ databases">
        <title>The Genome Sequence of Phialophora europaea CBS 101466.</title>
        <authorList>
            <consortium name="The Broad Institute Genomics Platform"/>
            <person name="Cuomo C."/>
            <person name="de Hoog S."/>
            <person name="Gorbushina A."/>
            <person name="Walker B."/>
            <person name="Young S.K."/>
            <person name="Zeng Q."/>
            <person name="Gargeya S."/>
            <person name="Fitzgerald M."/>
            <person name="Haas B."/>
            <person name="Abouelleil A."/>
            <person name="Allen A.W."/>
            <person name="Alvarado L."/>
            <person name="Arachchi H.M."/>
            <person name="Berlin A.M."/>
            <person name="Chapman S.B."/>
            <person name="Gainer-Dewar J."/>
            <person name="Goldberg J."/>
            <person name="Griggs A."/>
            <person name="Gujja S."/>
            <person name="Hansen M."/>
            <person name="Howarth C."/>
            <person name="Imamovic A."/>
            <person name="Ireland A."/>
            <person name="Larimer J."/>
            <person name="McCowan C."/>
            <person name="Murphy C."/>
            <person name="Pearson M."/>
            <person name="Poon T.W."/>
            <person name="Priest M."/>
            <person name="Roberts A."/>
            <person name="Saif S."/>
            <person name="Shea T."/>
            <person name="Sisk P."/>
            <person name="Sykes S."/>
            <person name="Wortman J."/>
            <person name="Nusbaum C."/>
            <person name="Birren B."/>
        </authorList>
    </citation>
    <scope>NUCLEOTIDE SEQUENCE [LARGE SCALE GENOMIC DNA]</scope>
    <source>
        <strain evidence="8 9">CBS 101466</strain>
    </source>
</reference>
<feature type="region of interest" description="Disordered" evidence="7">
    <location>
        <begin position="479"/>
        <end position="499"/>
    </location>
</feature>
<dbReference type="InterPro" id="IPR017972">
    <property type="entry name" value="Cyt_P450_CS"/>
</dbReference>
<dbReference type="Proteomes" id="UP000030752">
    <property type="component" value="Unassembled WGS sequence"/>
</dbReference>
<keyword evidence="3 6" id="KW-0560">Oxidoreductase</keyword>